<dbReference type="KEGG" id="vg:26517997"/>
<name>A0A0K2CM07_9CAUD</name>
<dbReference type="EMBL" id="KT372002">
    <property type="protein sequence ID" value="ALA06489.1"/>
    <property type="molecule type" value="Genomic_DNA"/>
</dbReference>
<dbReference type="InterPro" id="IPR035344">
    <property type="entry name" value="Gp52"/>
</dbReference>
<sequence>MNSLFDPAFQGIPGGDMYRSWVDPTLHKGQRPARVENWPKEDREMYCGIYN</sequence>
<protein>
    <submittedName>
        <fullName evidence="1">Uncharacterized protein</fullName>
    </submittedName>
</protein>
<proteinExistence type="predicted"/>
<dbReference type="GeneID" id="26517997"/>
<accession>A0A0K2CM07</accession>
<dbReference type="Proteomes" id="UP000203368">
    <property type="component" value="Segment"/>
</dbReference>
<dbReference type="Pfam" id="PF17468">
    <property type="entry name" value="GP52"/>
    <property type="match status" value="1"/>
</dbReference>
<dbReference type="RefSeq" id="YP_009189695.1">
    <property type="nucleotide sequence ID" value="NC_028677.1"/>
</dbReference>
<dbReference type="OrthoDB" id="24282at10239"/>
<reference evidence="1 2" key="1">
    <citation type="submission" date="2015-08" db="EMBL/GenBank/DDBJ databases">
        <authorList>
            <person name="Adesuyi A.O."/>
            <person name="Belay S."/>
            <person name="Corso A.D."/>
            <person name="Debo C.J."/>
            <person name="Downie J."/>
            <person name="Durmaz C."/>
            <person name="Espinoza J.R."/>
            <person name="Gilliam M.L."/>
            <person name="Gooden M.C."/>
            <person name="Hervey R.L."/>
            <person name="Ilanchezhian M."/>
            <person name="Kamara A."/>
            <person name="Lanao D.A."/>
            <person name="Malapati S.H."/>
            <person name="Moondra S."/>
            <person name="Mattei A.M."/>
            <person name="May C.J."/>
            <person name="Modlin S.E."/>
            <person name="Sadik I."/>
            <person name="Saulenas K.M."/>
            <person name="Allen E.A."/>
            <person name="Whitaker A.L."/>
            <person name="Awate O.A."/>
            <person name="Gray V.C."/>
            <person name="Buchser W.J."/>
            <person name="Saha M.S."/>
            <person name="Delesalle V.A."/>
            <person name="Bradley K.W."/>
            <person name="Asai D.J."/>
            <person name="Bowman C.A."/>
            <person name="Russell D.A."/>
            <person name="Pope W.H."/>
            <person name="Jacobs-Sera D."/>
            <person name="Hendrix R.W."/>
            <person name="Hatfull G.F."/>
        </authorList>
    </citation>
    <scope>NUCLEOTIDE SEQUENCE [LARGE SCALE GENOMIC DNA]</scope>
</reference>
<organism evidence="1 2">
    <name type="scientific">Rhodococcus phage CosmicSans</name>
    <dbReference type="NCBI Taxonomy" id="1701851"/>
    <lineage>
        <taxon>Viruses</taxon>
        <taxon>Duplodnaviria</taxon>
        <taxon>Heunggongvirae</taxon>
        <taxon>Uroviricota</taxon>
        <taxon>Caudoviricetes</taxon>
        <taxon>Rerduovirus</taxon>
        <taxon>Rerduovirus RER2</taxon>
    </lineage>
</organism>
<evidence type="ECO:0000313" key="1">
    <source>
        <dbReference type="EMBL" id="ALA06489.1"/>
    </source>
</evidence>
<gene>
    <name evidence="1" type="ORF">SEA_COSMICSANS_42</name>
</gene>
<evidence type="ECO:0000313" key="2">
    <source>
        <dbReference type="Proteomes" id="UP000203368"/>
    </source>
</evidence>